<evidence type="ECO:0000313" key="6">
    <source>
        <dbReference type="Proteomes" id="UP001286174"/>
    </source>
</evidence>
<keyword evidence="2" id="KW-0547">Nucleotide-binding</keyword>
<dbReference type="GO" id="GO:0016881">
    <property type="term" value="F:acid-amino acid ligase activity"/>
    <property type="evidence" value="ECO:0007669"/>
    <property type="project" value="InterPro"/>
</dbReference>
<dbReference type="AlphaFoldDB" id="A0AB35U228"/>
<dbReference type="EMBL" id="JALBUR010000005">
    <property type="protein sequence ID" value="MDX8419133.1"/>
    <property type="molecule type" value="Genomic_DNA"/>
</dbReference>
<keyword evidence="2" id="KW-0961">Cell wall biogenesis/degradation</keyword>
<accession>A0AB35U228</accession>
<comment type="similarity">
    <text evidence="2">Belongs to the MurCDEF family. MurT subfamily.</text>
</comment>
<comment type="function">
    <text evidence="2">The lipid II isoglutaminyl synthase complex catalyzes the formation of alpha-D-isoglutamine in the cell wall lipid II stem peptide. The MurT subunit catalyzes the ATP-dependent amidation of D-glutamate residue of lipid II, converting it to an isoglutamine residue.</text>
</comment>
<organism evidence="5 6">
    <name type="scientific">Grylomicrobium aquisgranensis</name>
    <dbReference type="NCBI Taxonomy" id="2926318"/>
    <lineage>
        <taxon>Bacteria</taxon>
        <taxon>Bacillati</taxon>
        <taxon>Bacillota</taxon>
        <taxon>Erysipelotrichia</taxon>
        <taxon>Erysipelotrichales</taxon>
        <taxon>Erysipelotrichaceae</taxon>
        <taxon>Grylomicrobium</taxon>
    </lineage>
</organism>
<dbReference type="GO" id="GO:0009252">
    <property type="term" value="P:peptidoglycan biosynthetic process"/>
    <property type="evidence" value="ECO:0007669"/>
    <property type="project" value="UniProtKB-UniRule"/>
</dbReference>
<dbReference type="Gene3D" id="3.40.1190.10">
    <property type="entry name" value="Mur-like, catalytic domain"/>
    <property type="match status" value="1"/>
</dbReference>
<feature type="active site" evidence="2">
    <location>
        <position position="351"/>
    </location>
</feature>
<comment type="catalytic activity">
    <reaction evidence="2">
        <text>beta-D-GlcNAc-(1-&gt;4)-Mur2Ac(oyl-L-Ala-gamma-D-Glu-L-Lys-D-Ala-D-Ala)-di-trans,octa-cis-undecaprenyl diphosphate + L-glutamine + ATP + H2O = beta-D-GlcNAc-(1-&gt;4)-Mur2Ac(oyl-L-Ala-D-isoglutaminyl-L-Lys-D-Ala-D-Ala)-di-trans,octa-cis-undecaprenyl diphosphate + L-glutamate + ADP + phosphate + H(+)</text>
        <dbReference type="Rhea" id="RHEA:57928"/>
        <dbReference type="ChEBI" id="CHEBI:15377"/>
        <dbReference type="ChEBI" id="CHEBI:15378"/>
        <dbReference type="ChEBI" id="CHEBI:29985"/>
        <dbReference type="ChEBI" id="CHEBI:30616"/>
        <dbReference type="ChEBI" id="CHEBI:43474"/>
        <dbReference type="ChEBI" id="CHEBI:58359"/>
        <dbReference type="ChEBI" id="CHEBI:60033"/>
        <dbReference type="ChEBI" id="CHEBI:62233"/>
        <dbReference type="ChEBI" id="CHEBI:456216"/>
        <dbReference type="EC" id="6.3.5.13"/>
    </reaction>
</comment>
<keyword evidence="2" id="KW-0573">Peptidoglycan synthesis</keyword>
<dbReference type="Proteomes" id="UP001286174">
    <property type="component" value="Unassembled WGS sequence"/>
</dbReference>
<dbReference type="GO" id="GO:0071555">
    <property type="term" value="P:cell wall organization"/>
    <property type="evidence" value="ECO:0007669"/>
    <property type="project" value="UniProtKB-KW"/>
</dbReference>
<dbReference type="Pfam" id="PF08245">
    <property type="entry name" value="Mur_ligase_M"/>
    <property type="match status" value="1"/>
</dbReference>
<dbReference type="Pfam" id="PF08353">
    <property type="entry name" value="MurT_C"/>
    <property type="match status" value="1"/>
</dbReference>
<keyword evidence="2" id="KW-0067">ATP-binding</keyword>
<keyword evidence="6" id="KW-1185">Reference proteome</keyword>
<dbReference type="GO" id="GO:0140282">
    <property type="term" value="F:carbon-nitrogen ligase activity on lipid II"/>
    <property type="evidence" value="ECO:0007669"/>
    <property type="project" value="UniProtKB-UniRule"/>
</dbReference>
<protein>
    <recommendedName>
        <fullName evidence="2">Lipid II isoglutaminyl synthase (glutamine-hydrolyzing) subunit MurT</fullName>
        <ecNumber evidence="2">6.3.5.13</ecNumber>
    </recommendedName>
</protein>
<dbReference type="PANTHER" id="PTHR23135">
    <property type="entry name" value="MUR LIGASE FAMILY MEMBER"/>
    <property type="match status" value="1"/>
</dbReference>
<evidence type="ECO:0000256" key="1">
    <source>
        <dbReference type="ARBA" id="ARBA00004752"/>
    </source>
</evidence>
<gene>
    <name evidence="2" type="primary">murT</name>
    <name evidence="5" type="ORF">MOZ60_03385</name>
</gene>
<evidence type="ECO:0000259" key="4">
    <source>
        <dbReference type="Pfam" id="PF08353"/>
    </source>
</evidence>
<dbReference type="PANTHER" id="PTHR23135:SF7">
    <property type="entry name" value="LIPID II ISOGLUTAMINYL SYNTHASE (GLUTAMINE-HYDROLYZING) SUBUNIT MURT"/>
    <property type="match status" value="1"/>
</dbReference>
<dbReference type="GO" id="GO:0005524">
    <property type="term" value="F:ATP binding"/>
    <property type="evidence" value="ECO:0007669"/>
    <property type="project" value="UniProtKB-UniRule"/>
</dbReference>
<dbReference type="HAMAP" id="MF_02214">
    <property type="entry name" value="Lipid_II_synth_MurT"/>
    <property type="match status" value="1"/>
</dbReference>
<keyword evidence="2" id="KW-0479">Metal-binding</keyword>
<dbReference type="SUPFAM" id="SSF53623">
    <property type="entry name" value="MurD-like peptide ligases, catalytic domain"/>
    <property type="match status" value="1"/>
</dbReference>
<dbReference type="InterPro" id="IPR043703">
    <property type="entry name" value="Lipid_II_synth_MurT"/>
</dbReference>
<comment type="subunit">
    <text evidence="2">Forms a heterodimer with GatD.</text>
</comment>
<keyword evidence="2" id="KW-0133">Cell shape</keyword>
<comment type="catalytic activity">
    <reaction evidence="2">
        <text>beta-D-GlcNAc-(1-&gt;4)-Mur2Ac(oyl-L-Ala-gamma-D-Glu-L-Lys-D-Ala-D-Ala)-di-trans,octa-cis-undecaprenyl diphosphate + ATP = beta-D-GlcNAc-(1-&gt;4)-Mur2Ac(oyl-L-Ala-gamma-D-O-P-Glu-L-Lys-D-Ala-D-Ala)-di-trans,octa-cis-undecaprenyl diphosphate + ADP</text>
        <dbReference type="Rhea" id="RHEA:59488"/>
        <dbReference type="ChEBI" id="CHEBI:30616"/>
        <dbReference type="ChEBI" id="CHEBI:60033"/>
        <dbReference type="ChEBI" id="CHEBI:143132"/>
        <dbReference type="ChEBI" id="CHEBI:456216"/>
    </reaction>
</comment>
<feature type="domain" description="Mur ligase central" evidence="3">
    <location>
        <begin position="49"/>
        <end position="205"/>
    </location>
</feature>
<name>A0AB35U228_9FIRM</name>
<dbReference type="InterPro" id="IPR013564">
    <property type="entry name" value="MurT_C"/>
</dbReference>
<evidence type="ECO:0000259" key="3">
    <source>
        <dbReference type="Pfam" id="PF08245"/>
    </source>
</evidence>
<reference evidence="5 6" key="1">
    <citation type="submission" date="2022-03" db="EMBL/GenBank/DDBJ databases">
        <title>Novel taxa within the pig intestine.</title>
        <authorList>
            <person name="Wylensek D."/>
            <person name="Bishof K."/>
            <person name="Afrizal A."/>
            <person name="Clavel T."/>
        </authorList>
    </citation>
    <scope>NUCLEOTIDE SEQUENCE [LARGE SCALE GENOMIC DNA]</scope>
    <source>
        <strain evidence="5 6">CLA-KB-P133</strain>
    </source>
</reference>
<dbReference type="InterPro" id="IPR013221">
    <property type="entry name" value="Mur_ligase_cen"/>
</dbReference>
<dbReference type="GO" id="GO:0046872">
    <property type="term" value="F:metal ion binding"/>
    <property type="evidence" value="ECO:0007669"/>
    <property type="project" value="UniProtKB-KW"/>
</dbReference>
<evidence type="ECO:0000256" key="2">
    <source>
        <dbReference type="HAMAP-Rule" id="MF_02214"/>
    </source>
</evidence>
<feature type="domain" description="Lipid II isoglutaminyl synthase (glutamine-hydrolyzing) subunit MurT C-terminal" evidence="4">
    <location>
        <begin position="315"/>
        <end position="423"/>
    </location>
</feature>
<comment type="caution">
    <text evidence="5">The sequence shown here is derived from an EMBL/GenBank/DDBJ whole genome shotgun (WGS) entry which is preliminary data.</text>
</comment>
<dbReference type="GO" id="GO:0008360">
    <property type="term" value="P:regulation of cell shape"/>
    <property type="evidence" value="ECO:0007669"/>
    <property type="project" value="UniProtKB-KW"/>
</dbReference>
<evidence type="ECO:0000313" key="5">
    <source>
        <dbReference type="EMBL" id="MDX8419133.1"/>
    </source>
</evidence>
<comment type="catalytic activity">
    <reaction evidence="2">
        <text>beta-D-GlcNAc-(1-&gt;4)-Mur2Ac(oyl-L-Ala-gamma-D-O-P-Glu-L-Lys-D-Ala-D-Ala)-di-trans,octa-cis-undecaprenyl diphosphate + NH4(+) = beta-D-GlcNAc-(1-&gt;4)-Mur2Ac(oyl-L-Ala-D-isoglutaminyl-L-Lys-D-Ala-D-Ala)-di-trans,octa-cis-undecaprenyl diphosphate + phosphate + H(+)</text>
        <dbReference type="Rhea" id="RHEA:57932"/>
        <dbReference type="ChEBI" id="CHEBI:15378"/>
        <dbReference type="ChEBI" id="CHEBI:28938"/>
        <dbReference type="ChEBI" id="CHEBI:43474"/>
        <dbReference type="ChEBI" id="CHEBI:62233"/>
        <dbReference type="ChEBI" id="CHEBI:143132"/>
    </reaction>
</comment>
<comment type="pathway">
    <text evidence="1 2">Cell wall biogenesis; peptidoglycan biosynthesis.</text>
</comment>
<keyword evidence="2 5" id="KW-0436">Ligase</keyword>
<proteinExistence type="inferred from homology"/>
<dbReference type="RefSeq" id="WP_277009321.1">
    <property type="nucleotide sequence ID" value="NZ_JALBUR010000005.1"/>
</dbReference>
<comment type="caution">
    <text evidence="2">Lacks conserved residue(s) required for the propagation of feature annotation.</text>
</comment>
<dbReference type="InterPro" id="IPR036565">
    <property type="entry name" value="Mur-like_cat_sf"/>
</dbReference>
<dbReference type="EC" id="6.3.5.13" evidence="2"/>
<sequence>MDMRLALVKGVSSLLKKAGRGGSFPGTLALRMDPDFIARFQMPEIVILVTGTNGKTTTQNLIAQSLRAAGLKVINNARGDNLNVGIASLLAANSDMHYRIKADAAVIEVDELTLYRQFSHLHPTALVVTNFFRDQLDRAGEMETIIRKIMAVTKDFTGDLILNGNDPNVLRIGLHAEKARKHYFAVDRCSISQQQTNEASEGKFCPVCGNRLHYEYYQYSHIGKFWCEHDGFGKVPYDIEVTDIDFQHGTFTADGNSYKSFVNTIYGVYNCAAVLTALKVYHIDPACANKVFGSFVMKEGRNELFKLSKPCIINLAKNPTGTNEVLKYILSRPGDKNILILLNDNDQDGHDVSWIWDAHFERLNVPEVKMIVCSGTRAYDMALRLKYEGLEDRIHVEENAEKAVKWLDDANLDSYVISTYTALHSTRALLAKEAQKWN</sequence>